<dbReference type="GO" id="GO:0004814">
    <property type="term" value="F:arginine-tRNA ligase activity"/>
    <property type="evidence" value="ECO:0007669"/>
    <property type="project" value="UniProtKB-UniRule"/>
</dbReference>
<dbReference type="Pfam" id="PF05746">
    <property type="entry name" value="DALR_1"/>
    <property type="match status" value="1"/>
</dbReference>
<dbReference type="InterPro" id="IPR036695">
    <property type="entry name" value="Arg-tRNA-synth_N_sf"/>
</dbReference>
<dbReference type="PRINTS" id="PR01038">
    <property type="entry name" value="TRNASYNTHARG"/>
</dbReference>
<dbReference type="SMART" id="SM01016">
    <property type="entry name" value="Arg_tRNA_synt_N"/>
    <property type="match status" value="1"/>
</dbReference>
<accession>A0A087E7W8</accession>
<dbReference type="InterPro" id="IPR009080">
    <property type="entry name" value="tRNAsynth_Ia_anticodon-bd"/>
</dbReference>
<evidence type="ECO:0000256" key="9">
    <source>
        <dbReference type="ARBA" id="ARBA00023146"/>
    </source>
</evidence>
<evidence type="ECO:0000256" key="7">
    <source>
        <dbReference type="ARBA" id="ARBA00022840"/>
    </source>
</evidence>
<dbReference type="AlphaFoldDB" id="A0A087E7W8"/>
<dbReference type="FunFam" id="3.40.50.620:FF:000062">
    <property type="entry name" value="Arginine--tRNA ligase"/>
    <property type="match status" value="1"/>
</dbReference>
<dbReference type="CDD" id="cd00671">
    <property type="entry name" value="ArgRS_core"/>
    <property type="match status" value="1"/>
</dbReference>
<evidence type="ECO:0000313" key="16">
    <source>
        <dbReference type="Proteomes" id="UP000029055"/>
    </source>
</evidence>
<dbReference type="Pfam" id="PF03485">
    <property type="entry name" value="Arg_tRNA_synt_N"/>
    <property type="match status" value="1"/>
</dbReference>
<evidence type="ECO:0000256" key="1">
    <source>
        <dbReference type="ARBA" id="ARBA00004496"/>
    </source>
</evidence>
<dbReference type="Gene3D" id="3.30.1360.70">
    <property type="entry name" value="Arginyl tRNA synthetase N-terminal domain"/>
    <property type="match status" value="1"/>
</dbReference>
<dbReference type="Gene3D" id="1.10.730.10">
    <property type="entry name" value="Isoleucyl-tRNA Synthetase, Domain 1"/>
    <property type="match status" value="1"/>
</dbReference>
<protein>
    <recommendedName>
        <fullName evidence="11">Arginine--tRNA ligase</fullName>
        <ecNumber evidence="11">6.1.1.19</ecNumber>
    </recommendedName>
    <alternativeName>
        <fullName evidence="11">Arginyl-tRNA synthetase</fullName>
        <shortName evidence="11">ArgRS</shortName>
    </alternativeName>
</protein>
<gene>
    <name evidence="11" type="primary">argS</name>
    <name evidence="15" type="ORF">BISU_0345</name>
</gene>
<dbReference type="PANTHER" id="PTHR11956:SF5">
    <property type="entry name" value="ARGININE--TRNA LIGASE, CYTOPLASMIC"/>
    <property type="match status" value="1"/>
</dbReference>
<dbReference type="InterPro" id="IPR014729">
    <property type="entry name" value="Rossmann-like_a/b/a_fold"/>
</dbReference>
<comment type="similarity">
    <text evidence="2 11 12">Belongs to the class-I aminoacyl-tRNA synthetase family.</text>
</comment>
<evidence type="ECO:0000256" key="5">
    <source>
        <dbReference type="ARBA" id="ARBA00022598"/>
    </source>
</evidence>
<evidence type="ECO:0000256" key="10">
    <source>
        <dbReference type="ARBA" id="ARBA00049339"/>
    </source>
</evidence>
<dbReference type="PANTHER" id="PTHR11956">
    <property type="entry name" value="ARGINYL-TRNA SYNTHETASE"/>
    <property type="match status" value="1"/>
</dbReference>
<keyword evidence="7 11" id="KW-0067">ATP-binding</keyword>
<evidence type="ECO:0000256" key="8">
    <source>
        <dbReference type="ARBA" id="ARBA00022917"/>
    </source>
</evidence>
<feature type="domain" description="Arginyl tRNA synthetase N-terminal" evidence="14">
    <location>
        <begin position="40"/>
        <end position="131"/>
    </location>
</feature>
<dbReference type="eggNOG" id="COG0018">
    <property type="taxonomic scope" value="Bacteria"/>
</dbReference>
<dbReference type="GO" id="GO:0006420">
    <property type="term" value="P:arginyl-tRNA aminoacylation"/>
    <property type="evidence" value="ECO:0007669"/>
    <property type="project" value="UniProtKB-UniRule"/>
</dbReference>
<dbReference type="NCBIfam" id="TIGR00456">
    <property type="entry name" value="argS"/>
    <property type="match status" value="1"/>
</dbReference>
<dbReference type="Pfam" id="PF00750">
    <property type="entry name" value="tRNA-synt_1d"/>
    <property type="match status" value="1"/>
</dbReference>
<dbReference type="HAMAP" id="MF_00123">
    <property type="entry name" value="Arg_tRNA_synth"/>
    <property type="match status" value="1"/>
</dbReference>
<dbReference type="SUPFAM" id="SSF55190">
    <property type="entry name" value="Arginyl-tRNA synthetase (ArgRS), N-terminal 'additional' domain"/>
    <property type="match status" value="1"/>
</dbReference>
<dbReference type="InterPro" id="IPR001278">
    <property type="entry name" value="Arg-tRNA-ligase"/>
</dbReference>
<dbReference type="Proteomes" id="UP000029055">
    <property type="component" value="Unassembled WGS sequence"/>
</dbReference>
<dbReference type="Gene3D" id="3.40.50.620">
    <property type="entry name" value="HUPs"/>
    <property type="match status" value="1"/>
</dbReference>
<dbReference type="InterPro" id="IPR008909">
    <property type="entry name" value="DALR_anticod-bd"/>
</dbReference>
<reference evidence="15 16" key="1">
    <citation type="submission" date="2014-03" db="EMBL/GenBank/DDBJ databases">
        <title>Genomics of Bifidobacteria.</title>
        <authorList>
            <person name="Ventura M."/>
            <person name="Milani C."/>
            <person name="Lugli G.A."/>
        </authorList>
    </citation>
    <scope>NUCLEOTIDE SEQUENCE [LARGE SCALE GENOMIC DNA]</scope>
    <source>
        <strain evidence="15 16">LMG 11597</strain>
    </source>
</reference>
<evidence type="ECO:0000256" key="3">
    <source>
        <dbReference type="ARBA" id="ARBA00011245"/>
    </source>
</evidence>
<evidence type="ECO:0000256" key="6">
    <source>
        <dbReference type="ARBA" id="ARBA00022741"/>
    </source>
</evidence>
<dbReference type="STRING" id="77635.BISU_0345"/>
<dbReference type="InterPro" id="IPR005148">
    <property type="entry name" value="Arg-tRNA-synth_N"/>
</dbReference>
<dbReference type="EMBL" id="JGZR01000006">
    <property type="protein sequence ID" value="KFJ03869.1"/>
    <property type="molecule type" value="Genomic_DNA"/>
</dbReference>
<feature type="short sequence motif" description="'HIGH' region" evidence="11">
    <location>
        <begin position="168"/>
        <end position="178"/>
    </location>
</feature>
<dbReference type="SMART" id="SM00836">
    <property type="entry name" value="DALR_1"/>
    <property type="match status" value="1"/>
</dbReference>
<evidence type="ECO:0000256" key="4">
    <source>
        <dbReference type="ARBA" id="ARBA00022490"/>
    </source>
</evidence>
<name>A0A087E7W8_9BIFI</name>
<evidence type="ECO:0000259" key="14">
    <source>
        <dbReference type="SMART" id="SM01016"/>
    </source>
</evidence>
<comment type="caution">
    <text evidence="15">The sequence shown here is derived from an EMBL/GenBank/DDBJ whole genome shotgun (WGS) entry which is preliminary data.</text>
</comment>
<dbReference type="SUPFAM" id="SSF52374">
    <property type="entry name" value="Nucleotidylyl transferase"/>
    <property type="match status" value="1"/>
</dbReference>
<keyword evidence="4 11" id="KW-0963">Cytoplasm</keyword>
<dbReference type="GO" id="GO:0005737">
    <property type="term" value="C:cytoplasm"/>
    <property type="evidence" value="ECO:0007669"/>
    <property type="project" value="UniProtKB-SubCell"/>
</dbReference>
<dbReference type="PROSITE" id="PS00178">
    <property type="entry name" value="AA_TRNA_LIGASE_I"/>
    <property type="match status" value="1"/>
</dbReference>
<comment type="catalytic activity">
    <reaction evidence="10 11">
        <text>tRNA(Arg) + L-arginine + ATP = L-arginyl-tRNA(Arg) + AMP + diphosphate</text>
        <dbReference type="Rhea" id="RHEA:20301"/>
        <dbReference type="Rhea" id="RHEA-COMP:9658"/>
        <dbReference type="Rhea" id="RHEA-COMP:9673"/>
        <dbReference type="ChEBI" id="CHEBI:30616"/>
        <dbReference type="ChEBI" id="CHEBI:32682"/>
        <dbReference type="ChEBI" id="CHEBI:33019"/>
        <dbReference type="ChEBI" id="CHEBI:78442"/>
        <dbReference type="ChEBI" id="CHEBI:78513"/>
        <dbReference type="ChEBI" id="CHEBI:456215"/>
        <dbReference type="EC" id="6.1.1.19"/>
    </reaction>
</comment>
<dbReference type="SUPFAM" id="SSF47323">
    <property type="entry name" value="Anticodon-binding domain of a subclass of class I aminoacyl-tRNA synthetases"/>
    <property type="match status" value="1"/>
</dbReference>
<comment type="subcellular location">
    <subcellularLocation>
        <location evidence="1 11">Cytoplasm</location>
    </subcellularLocation>
</comment>
<evidence type="ECO:0000313" key="15">
    <source>
        <dbReference type="EMBL" id="KFJ03869.1"/>
    </source>
</evidence>
<keyword evidence="6 11" id="KW-0547">Nucleotide-binding</keyword>
<feature type="domain" description="DALR anticodon binding" evidence="13">
    <location>
        <begin position="491"/>
        <end position="631"/>
    </location>
</feature>
<comment type="subunit">
    <text evidence="3 11">Monomer.</text>
</comment>
<evidence type="ECO:0000259" key="13">
    <source>
        <dbReference type="SMART" id="SM00836"/>
    </source>
</evidence>
<keyword evidence="8 11" id="KW-0648">Protein biosynthesis</keyword>
<dbReference type="EC" id="6.1.1.19" evidence="11"/>
<keyword evidence="16" id="KW-1185">Reference proteome</keyword>
<dbReference type="InterPro" id="IPR035684">
    <property type="entry name" value="ArgRS_core"/>
</dbReference>
<dbReference type="GO" id="GO:0005524">
    <property type="term" value="F:ATP binding"/>
    <property type="evidence" value="ECO:0007669"/>
    <property type="project" value="UniProtKB-UniRule"/>
</dbReference>
<dbReference type="InterPro" id="IPR001412">
    <property type="entry name" value="aa-tRNA-synth_I_CS"/>
</dbReference>
<proteinExistence type="inferred from homology"/>
<evidence type="ECO:0000256" key="2">
    <source>
        <dbReference type="ARBA" id="ARBA00005594"/>
    </source>
</evidence>
<sequence>MRDWLTLFLRVRKSVSREPGEGAAVAVLATLIRMNPEALSALICDIAHELAGGPDTGALDDAMIPPVEKLAVMRPKDRAHGDWSSNIAMQLAKKAGMKPRDLAQLFAAKLSDAEGIASVEVAGPGFINITLDSASAAAVVDTVLEQGAQYGRNDHLGGKTLNLEFVSANPTGPIHIGGVRWAATGDSMARVLEANGAKVVREYYFNDHGEQINRFAKSLLAAAHGEETPADGYKGAYINEIADRVIAEAKTDGVDILKLPRVDGGVDKDGNALGEGDSEQREEFRKRAVPMMFAEIQQSMIDFRVNFDVWFHENSVYEDGEVDKAFAVLRENGDLFEKDGATWFASTRHGDDKDRVIIKSDGNYAYFAADIAYYWNKRHRAMDPADVAIYMLGADHHGYIGRMMAMCAAFGDTPGENMQILIGQLVNVMKDGKAVRMSKRAGNVVTIDDLVEAVGVDAARYSLARTDYNTSVDIDLDLLASHTNENPVYYVQYAHARSCNVERNAEAAGISADNADLSLLDTEADGVVLAALAQWPSVLAQAGDSRAPHRVAHYLEDLASAYHKWYNLERVVPMALTDPEERGSEETRETLRIAKNPEPARAAARLKLNDAVRTVIAAGLDLLGVSAPQQM</sequence>
<evidence type="ECO:0000256" key="12">
    <source>
        <dbReference type="RuleBase" id="RU363038"/>
    </source>
</evidence>
<keyword evidence="9 11" id="KW-0030">Aminoacyl-tRNA synthetase</keyword>
<keyword evidence="5 11" id="KW-0436">Ligase</keyword>
<organism evidence="15 16">
    <name type="scientific">Bifidobacterium subtile</name>
    <dbReference type="NCBI Taxonomy" id="77635"/>
    <lineage>
        <taxon>Bacteria</taxon>
        <taxon>Bacillati</taxon>
        <taxon>Actinomycetota</taxon>
        <taxon>Actinomycetes</taxon>
        <taxon>Bifidobacteriales</taxon>
        <taxon>Bifidobacteriaceae</taxon>
        <taxon>Bifidobacterium</taxon>
    </lineage>
</organism>
<evidence type="ECO:0000256" key="11">
    <source>
        <dbReference type="HAMAP-Rule" id="MF_00123"/>
    </source>
</evidence>